<dbReference type="PANTHER" id="PTHR37311">
    <property type="entry name" value="2-PHOSPHOSULFOLACTATE PHOSPHATASE-RELATED"/>
    <property type="match status" value="1"/>
</dbReference>
<comment type="similarity">
    <text evidence="2 8">Belongs to the ComB family.</text>
</comment>
<comment type="cofactor">
    <cofactor evidence="1 8">
        <name>Mg(2+)</name>
        <dbReference type="ChEBI" id="CHEBI:18420"/>
    </cofactor>
</comment>
<keyword evidence="6 8" id="KW-0460">Magnesium</keyword>
<dbReference type="GO" id="GO:0050532">
    <property type="term" value="F:2-phosphosulfolactate phosphatase activity"/>
    <property type="evidence" value="ECO:0007669"/>
    <property type="project" value="UniProtKB-UniRule"/>
</dbReference>
<dbReference type="Gene3D" id="3.90.1560.10">
    <property type="entry name" value="ComB-like"/>
    <property type="match status" value="1"/>
</dbReference>
<sequence>MTDIQHIDVFFSLQAFQEEELRGKTAVIIDVLRASSSIATAIHNGAKKVIPVADMSDAMKIATTMDQKDYLLCGEKNGIKIDGYQLGNSPAEYGPDVVKDKTLIFNTTNGTKAIKKASLANEVLVGTFLNQQSIINALQGREGEVALICSGWRGRISIEDILFAGSMLHTICEGNLPAAAKDGAKVAFGLFQKYGDDIEQAIRESDYAKRLADVVSSEDLAFCCKVNEFDVLPGMRDGILTNLNG</sequence>
<dbReference type="GO" id="GO:0000287">
    <property type="term" value="F:magnesium ion binding"/>
    <property type="evidence" value="ECO:0007669"/>
    <property type="project" value="UniProtKB-UniRule"/>
</dbReference>
<organism evidence="9 10">
    <name type="scientific">Gracilimonas mengyeensis</name>
    <dbReference type="NCBI Taxonomy" id="1302730"/>
    <lineage>
        <taxon>Bacteria</taxon>
        <taxon>Pseudomonadati</taxon>
        <taxon>Balneolota</taxon>
        <taxon>Balneolia</taxon>
        <taxon>Balneolales</taxon>
        <taxon>Balneolaceae</taxon>
        <taxon>Gracilimonas</taxon>
    </lineage>
</organism>
<proteinExistence type="inferred from homology"/>
<dbReference type="PANTHER" id="PTHR37311:SF1">
    <property type="entry name" value="2-PHOSPHOSULFOLACTATE PHOSPHATASE-RELATED"/>
    <property type="match status" value="1"/>
</dbReference>
<evidence type="ECO:0000256" key="3">
    <source>
        <dbReference type="ARBA" id="ARBA00012953"/>
    </source>
</evidence>
<protein>
    <recommendedName>
        <fullName evidence="4 8">Probable 2-phosphosulfolactate phosphatase</fullName>
        <ecNumber evidence="3 8">3.1.3.71</ecNumber>
    </recommendedName>
</protein>
<dbReference type="SUPFAM" id="SSF142823">
    <property type="entry name" value="ComB-like"/>
    <property type="match status" value="1"/>
</dbReference>
<dbReference type="AlphaFoldDB" id="A0A521DEY1"/>
<evidence type="ECO:0000256" key="5">
    <source>
        <dbReference type="ARBA" id="ARBA00022801"/>
    </source>
</evidence>
<dbReference type="EMBL" id="FXTP01000008">
    <property type="protein sequence ID" value="SMO69711.1"/>
    <property type="molecule type" value="Genomic_DNA"/>
</dbReference>
<dbReference type="HAMAP" id="MF_00490">
    <property type="entry name" value="ComB"/>
    <property type="match status" value="1"/>
</dbReference>
<keyword evidence="5 8" id="KW-0378">Hydrolase</keyword>
<evidence type="ECO:0000256" key="7">
    <source>
        <dbReference type="ARBA" id="ARBA00033711"/>
    </source>
</evidence>
<dbReference type="InterPro" id="IPR005238">
    <property type="entry name" value="ComB-like"/>
</dbReference>
<dbReference type="FunFam" id="3.90.1560.10:FF:000001">
    <property type="entry name" value="Probable 2-phosphosulfolactate phosphatase"/>
    <property type="match status" value="1"/>
</dbReference>
<dbReference type="OrthoDB" id="4913at2"/>
<evidence type="ECO:0000256" key="8">
    <source>
        <dbReference type="HAMAP-Rule" id="MF_00490"/>
    </source>
</evidence>
<dbReference type="RefSeq" id="WP_142454534.1">
    <property type="nucleotide sequence ID" value="NZ_FXTP01000008.1"/>
</dbReference>
<reference evidence="9 10" key="1">
    <citation type="submission" date="2017-05" db="EMBL/GenBank/DDBJ databases">
        <authorList>
            <person name="Varghese N."/>
            <person name="Submissions S."/>
        </authorList>
    </citation>
    <scope>NUCLEOTIDE SEQUENCE [LARGE SCALE GENOMIC DNA]</scope>
    <source>
        <strain evidence="9 10">DSM 21985</strain>
    </source>
</reference>
<accession>A0A521DEY1</accession>
<evidence type="ECO:0000256" key="6">
    <source>
        <dbReference type="ARBA" id="ARBA00022842"/>
    </source>
</evidence>
<dbReference type="InterPro" id="IPR036702">
    <property type="entry name" value="ComB-like_sf"/>
</dbReference>
<comment type="catalytic activity">
    <reaction evidence="7 8">
        <text>(2R)-O-phospho-3-sulfolactate + H2O = (2R)-3-sulfolactate + phosphate</text>
        <dbReference type="Rhea" id="RHEA:23416"/>
        <dbReference type="ChEBI" id="CHEBI:15377"/>
        <dbReference type="ChEBI" id="CHEBI:15597"/>
        <dbReference type="ChEBI" id="CHEBI:43474"/>
        <dbReference type="ChEBI" id="CHEBI:58738"/>
        <dbReference type="EC" id="3.1.3.71"/>
    </reaction>
</comment>
<dbReference type="Pfam" id="PF04029">
    <property type="entry name" value="2-ph_phosp"/>
    <property type="match status" value="1"/>
</dbReference>
<evidence type="ECO:0000256" key="1">
    <source>
        <dbReference type="ARBA" id="ARBA00001946"/>
    </source>
</evidence>
<dbReference type="EC" id="3.1.3.71" evidence="3 8"/>
<name>A0A521DEY1_9BACT</name>
<gene>
    <name evidence="8" type="primary">comB</name>
    <name evidence="9" type="ORF">SAMN06265219_10870</name>
</gene>
<evidence type="ECO:0000313" key="9">
    <source>
        <dbReference type="EMBL" id="SMO69711.1"/>
    </source>
</evidence>
<evidence type="ECO:0000313" key="10">
    <source>
        <dbReference type="Proteomes" id="UP000317557"/>
    </source>
</evidence>
<evidence type="ECO:0000256" key="2">
    <source>
        <dbReference type="ARBA" id="ARBA00009997"/>
    </source>
</evidence>
<dbReference type="GO" id="GO:0050545">
    <property type="term" value="F:sulfopyruvate decarboxylase activity"/>
    <property type="evidence" value="ECO:0007669"/>
    <property type="project" value="TreeGrafter"/>
</dbReference>
<keyword evidence="10" id="KW-1185">Reference proteome</keyword>
<dbReference type="Proteomes" id="UP000317557">
    <property type="component" value="Unassembled WGS sequence"/>
</dbReference>
<evidence type="ECO:0000256" key="4">
    <source>
        <dbReference type="ARBA" id="ARBA00021948"/>
    </source>
</evidence>